<dbReference type="SUPFAM" id="SSF50156">
    <property type="entry name" value="PDZ domain-like"/>
    <property type="match status" value="1"/>
</dbReference>
<dbReference type="InterPro" id="IPR004447">
    <property type="entry name" value="Peptidase_S41A"/>
</dbReference>
<evidence type="ECO:0000256" key="2">
    <source>
        <dbReference type="ARBA" id="ARBA00022670"/>
    </source>
</evidence>
<feature type="signal peptide" evidence="6">
    <location>
        <begin position="1"/>
        <end position="29"/>
    </location>
</feature>
<keyword evidence="2 5" id="KW-0645">Protease</keyword>
<keyword evidence="3 5" id="KW-0378">Hydrolase</keyword>
<evidence type="ECO:0000256" key="4">
    <source>
        <dbReference type="ARBA" id="ARBA00022825"/>
    </source>
</evidence>
<dbReference type="InterPro" id="IPR055210">
    <property type="entry name" value="CtpA/B_N"/>
</dbReference>
<dbReference type="GO" id="GO:0006508">
    <property type="term" value="P:proteolysis"/>
    <property type="evidence" value="ECO:0007669"/>
    <property type="project" value="UniProtKB-KW"/>
</dbReference>
<dbReference type="CDD" id="cd07560">
    <property type="entry name" value="Peptidase_S41_CPP"/>
    <property type="match status" value="1"/>
</dbReference>
<gene>
    <name evidence="8" type="ORF">HELGO_WM13108</name>
</gene>
<feature type="domain" description="PDZ" evidence="7">
    <location>
        <begin position="92"/>
        <end position="160"/>
    </location>
</feature>
<dbReference type="PROSITE" id="PS50106">
    <property type="entry name" value="PDZ"/>
    <property type="match status" value="1"/>
</dbReference>
<dbReference type="Pfam" id="PF17820">
    <property type="entry name" value="PDZ_6"/>
    <property type="match status" value="1"/>
</dbReference>
<dbReference type="CDD" id="cd06782">
    <property type="entry name" value="cpPDZ_CPP-like"/>
    <property type="match status" value="1"/>
</dbReference>
<sequence>MIIKNKKAMLLGFISSITAVVILTTSLQADNADRQDVQSSKLESYLKFTKIVQLVEEQYVDDINASDIINNALKGMLSNLDAHSSFMDAKETKELQVQTHGEFGGLGITVGMKDGALTVIAPLEGTPADEAGIKSGDIILKINEQATMGMTIDKAVSIMRGKPKTAIELTVVRKGEMKPLKIEIIRDIIEIQSVYSKKIGEDILYMRVTSFDQKVVQGLQKGISDNPKKKGIVLDLRNNPGGLLNQAIGVVDMFVKEGAIVSQKGKIPEENLVYNASEANTDMQTPLVILVNGGSASASEIVSGALQDHKRAIVVGNKTFGKGSVQVVMPISQTEALRLTIARYYLPSGRTIQAVGVTPDIEVSFGEIKKAEEGISIKEKDLQKHLESELEKVDGKKEKKDEKEDKTIITEEQLYKDAQLKSAVDILKALMITKQ</sequence>
<dbReference type="Gene3D" id="2.30.42.10">
    <property type="match status" value="1"/>
</dbReference>
<dbReference type="AlphaFoldDB" id="A0A6S6SWH5"/>
<dbReference type="GO" id="GO:0007165">
    <property type="term" value="P:signal transduction"/>
    <property type="evidence" value="ECO:0007669"/>
    <property type="project" value="TreeGrafter"/>
</dbReference>
<comment type="similarity">
    <text evidence="1 5">Belongs to the peptidase S41A family.</text>
</comment>
<evidence type="ECO:0000256" key="1">
    <source>
        <dbReference type="ARBA" id="ARBA00009179"/>
    </source>
</evidence>
<evidence type="ECO:0000313" key="8">
    <source>
        <dbReference type="EMBL" id="CAA6806941.1"/>
    </source>
</evidence>
<evidence type="ECO:0000259" key="7">
    <source>
        <dbReference type="PROSITE" id="PS50106"/>
    </source>
</evidence>
<dbReference type="EMBL" id="CACVAX010000014">
    <property type="protein sequence ID" value="CAA6806941.1"/>
    <property type="molecule type" value="Genomic_DNA"/>
</dbReference>
<dbReference type="NCBIfam" id="TIGR00225">
    <property type="entry name" value="prc"/>
    <property type="match status" value="1"/>
</dbReference>
<evidence type="ECO:0000256" key="6">
    <source>
        <dbReference type="SAM" id="SignalP"/>
    </source>
</evidence>
<proteinExistence type="inferred from homology"/>
<keyword evidence="6" id="KW-0732">Signal</keyword>
<dbReference type="Pfam" id="PF22694">
    <property type="entry name" value="CtpB_N-like"/>
    <property type="match status" value="1"/>
</dbReference>
<protein>
    <submittedName>
        <fullName evidence="8">Carboxyl-terminal protease (EC)</fullName>
        <ecNumber evidence="8">3.4.21.102</ecNumber>
    </submittedName>
</protein>
<dbReference type="SMART" id="SM00245">
    <property type="entry name" value="TSPc"/>
    <property type="match status" value="1"/>
</dbReference>
<dbReference type="SUPFAM" id="SSF52096">
    <property type="entry name" value="ClpP/crotonase"/>
    <property type="match status" value="1"/>
</dbReference>
<dbReference type="InterPro" id="IPR005151">
    <property type="entry name" value="Tail-specific_protease"/>
</dbReference>
<name>A0A6S6SWH5_9BACT</name>
<dbReference type="GO" id="GO:0004252">
    <property type="term" value="F:serine-type endopeptidase activity"/>
    <property type="evidence" value="ECO:0007669"/>
    <property type="project" value="UniProtKB-EC"/>
</dbReference>
<dbReference type="SMART" id="SM00228">
    <property type="entry name" value="PDZ"/>
    <property type="match status" value="1"/>
</dbReference>
<dbReference type="FunFam" id="2.30.42.10:FF:000063">
    <property type="entry name" value="Peptidase, S41 family"/>
    <property type="match status" value="1"/>
</dbReference>
<dbReference type="Gene3D" id="3.30.750.44">
    <property type="match status" value="1"/>
</dbReference>
<dbReference type="Pfam" id="PF03572">
    <property type="entry name" value="Peptidase_S41"/>
    <property type="match status" value="1"/>
</dbReference>
<dbReference type="PANTHER" id="PTHR32060:SF30">
    <property type="entry name" value="CARBOXY-TERMINAL PROCESSING PROTEASE CTPA"/>
    <property type="match status" value="1"/>
</dbReference>
<evidence type="ECO:0000256" key="3">
    <source>
        <dbReference type="ARBA" id="ARBA00022801"/>
    </source>
</evidence>
<dbReference type="InterPro" id="IPR029045">
    <property type="entry name" value="ClpP/crotonase-like_dom_sf"/>
</dbReference>
<accession>A0A6S6SWH5</accession>
<feature type="chain" id="PRO_5027732540" evidence="6">
    <location>
        <begin position="30"/>
        <end position="435"/>
    </location>
</feature>
<dbReference type="InterPro" id="IPR036034">
    <property type="entry name" value="PDZ_sf"/>
</dbReference>
<dbReference type="Gene3D" id="3.90.226.10">
    <property type="entry name" value="2-enoyl-CoA Hydratase, Chain A, domain 1"/>
    <property type="match status" value="1"/>
</dbReference>
<dbReference type="GO" id="GO:0030288">
    <property type="term" value="C:outer membrane-bounded periplasmic space"/>
    <property type="evidence" value="ECO:0007669"/>
    <property type="project" value="TreeGrafter"/>
</dbReference>
<dbReference type="PANTHER" id="PTHR32060">
    <property type="entry name" value="TAIL-SPECIFIC PROTEASE"/>
    <property type="match status" value="1"/>
</dbReference>
<evidence type="ECO:0000256" key="5">
    <source>
        <dbReference type="RuleBase" id="RU004404"/>
    </source>
</evidence>
<dbReference type="InterPro" id="IPR001478">
    <property type="entry name" value="PDZ"/>
</dbReference>
<keyword evidence="4 5" id="KW-0720">Serine protease</keyword>
<dbReference type="EC" id="3.4.21.102" evidence="8"/>
<organism evidence="8">
    <name type="scientific">uncultured Sulfurovum sp</name>
    <dbReference type="NCBI Taxonomy" id="269237"/>
    <lineage>
        <taxon>Bacteria</taxon>
        <taxon>Pseudomonadati</taxon>
        <taxon>Campylobacterota</taxon>
        <taxon>Epsilonproteobacteria</taxon>
        <taxon>Campylobacterales</taxon>
        <taxon>Sulfurovaceae</taxon>
        <taxon>Sulfurovum</taxon>
        <taxon>environmental samples</taxon>
    </lineage>
</organism>
<reference evidence="8" key="1">
    <citation type="submission" date="2020-01" db="EMBL/GenBank/DDBJ databases">
        <authorList>
            <person name="Meier V. D."/>
            <person name="Meier V D."/>
        </authorList>
    </citation>
    <scope>NUCLEOTIDE SEQUENCE</scope>
    <source>
        <strain evidence="8">HLG_WM_MAG_04</strain>
    </source>
</reference>
<dbReference type="InterPro" id="IPR041489">
    <property type="entry name" value="PDZ_6"/>
</dbReference>